<keyword evidence="1" id="KW-0175">Coiled coil</keyword>
<dbReference type="RefSeq" id="WP_139246389.1">
    <property type="nucleotide sequence ID" value="NZ_FOEP01000003.1"/>
</dbReference>
<name>A0A1H9CIV8_9RHOB</name>
<evidence type="ECO:0000256" key="1">
    <source>
        <dbReference type="SAM" id="Coils"/>
    </source>
</evidence>
<accession>A0A1H9CIV8</accession>
<dbReference type="Proteomes" id="UP000198634">
    <property type="component" value="Unassembled WGS sequence"/>
</dbReference>
<dbReference type="OrthoDB" id="7861976at2"/>
<organism evidence="2 3">
    <name type="scientific">Thalassovita taeanensis</name>
    <dbReference type="NCBI Taxonomy" id="657014"/>
    <lineage>
        <taxon>Bacteria</taxon>
        <taxon>Pseudomonadati</taxon>
        <taxon>Pseudomonadota</taxon>
        <taxon>Alphaproteobacteria</taxon>
        <taxon>Rhodobacterales</taxon>
        <taxon>Roseobacteraceae</taxon>
        <taxon>Thalassovita</taxon>
    </lineage>
</organism>
<keyword evidence="3" id="KW-1185">Reference proteome</keyword>
<dbReference type="STRING" id="657014.SAMN04488092_103275"/>
<protein>
    <recommendedName>
        <fullName evidence="4">Flagellar export protein FliJ</fullName>
    </recommendedName>
</protein>
<sequence length="123" mass="13921">MKKKLQELAQITETIFAAQSTTMQQLRTQEAKLRNDLATLIANAKQAEADFNSDLSLKATGADILWQGWAGRNRAELQTRLANILVSKAEEAENLKQAFGRKEVAAELVQRDIQDRRKMTSRY</sequence>
<evidence type="ECO:0000313" key="2">
    <source>
        <dbReference type="EMBL" id="SEQ01084.1"/>
    </source>
</evidence>
<evidence type="ECO:0000313" key="3">
    <source>
        <dbReference type="Proteomes" id="UP000198634"/>
    </source>
</evidence>
<dbReference type="AlphaFoldDB" id="A0A1H9CIV8"/>
<proteinExistence type="predicted"/>
<feature type="coiled-coil region" evidence="1">
    <location>
        <begin position="23"/>
        <end position="50"/>
    </location>
</feature>
<evidence type="ECO:0008006" key="4">
    <source>
        <dbReference type="Google" id="ProtNLM"/>
    </source>
</evidence>
<dbReference type="EMBL" id="FOEP01000003">
    <property type="protein sequence ID" value="SEQ01084.1"/>
    <property type="molecule type" value="Genomic_DNA"/>
</dbReference>
<gene>
    <name evidence="2" type="ORF">SAMN04488092_103275</name>
</gene>
<reference evidence="2 3" key="1">
    <citation type="submission" date="2016-10" db="EMBL/GenBank/DDBJ databases">
        <authorList>
            <person name="de Groot N.N."/>
        </authorList>
    </citation>
    <scope>NUCLEOTIDE SEQUENCE [LARGE SCALE GENOMIC DNA]</scope>
    <source>
        <strain evidence="2 3">DSM 22007</strain>
    </source>
</reference>